<dbReference type="SUPFAM" id="SSF52317">
    <property type="entry name" value="Class I glutamine amidotransferase-like"/>
    <property type="match status" value="1"/>
</dbReference>
<dbReference type="Gene3D" id="3.40.50.880">
    <property type="match status" value="1"/>
</dbReference>
<feature type="domain" description="HTH araC/xylS-type" evidence="3">
    <location>
        <begin position="219"/>
        <end position="317"/>
    </location>
</feature>
<name>A0A1E2RWJ5_9HYPH</name>
<evidence type="ECO:0000256" key="1">
    <source>
        <dbReference type="ARBA" id="ARBA00023015"/>
    </source>
</evidence>
<dbReference type="PATRIC" id="fig|1177755.3.peg.2650"/>
<keyword evidence="2" id="KW-0804">Transcription</keyword>
<dbReference type="InterPro" id="IPR052158">
    <property type="entry name" value="INH-QAR"/>
</dbReference>
<dbReference type="Proteomes" id="UP000095087">
    <property type="component" value="Unassembled WGS sequence"/>
</dbReference>
<dbReference type="GO" id="GO:0043565">
    <property type="term" value="F:sequence-specific DNA binding"/>
    <property type="evidence" value="ECO:0007669"/>
    <property type="project" value="InterPro"/>
</dbReference>
<evidence type="ECO:0000256" key="2">
    <source>
        <dbReference type="ARBA" id="ARBA00023163"/>
    </source>
</evidence>
<keyword evidence="5" id="KW-1185">Reference proteome</keyword>
<dbReference type="GO" id="GO:0003700">
    <property type="term" value="F:DNA-binding transcription factor activity"/>
    <property type="evidence" value="ECO:0007669"/>
    <property type="project" value="InterPro"/>
</dbReference>
<dbReference type="PROSITE" id="PS01124">
    <property type="entry name" value="HTH_ARAC_FAMILY_2"/>
    <property type="match status" value="1"/>
</dbReference>
<dbReference type="InterPro" id="IPR029062">
    <property type="entry name" value="Class_I_gatase-like"/>
</dbReference>
<evidence type="ECO:0000313" key="4">
    <source>
        <dbReference type="EMBL" id="ODA66505.1"/>
    </source>
</evidence>
<proteinExistence type="predicted"/>
<comment type="caution">
    <text evidence="4">The sequence shown here is derived from an EMBL/GenBank/DDBJ whole genome shotgun (WGS) entry which is preliminary data.</text>
</comment>
<dbReference type="RefSeq" id="WP_069095797.1">
    <property type="nucleotide sequence ID" value="NZ_MASI01000007.1"/>
</dbReference>
<dbReference type="PANTHER" id="PTHR43130:SF3">
    <property type="entry name" value="HTH-TYPE TRANSCRIPTIONAL REGULATOR RV1931C"/>
    <property type="match status" value="1"/>
</dbReference>
<dbReference type="Pfam" id="PF01965">
    <property type="entry name" value="DJ-1_PfpI"/>
    <property type="match status" value="1"/>
</dbReference>
<dbReference type="InterPro" id="IPR009057">
    <property type="entry name" value="Homeodomain-like_sf"/>
</dbReference>
<dbReference type="SMART" id="SM00342">
    <property type="entry name" value="HTH_ARAC"/>
    <property type="match status" value="1"/>
</dbReference>
<gene>
    <name evidence="4" type="ORF">A7A08_02628</name>
</gene>
<evidence type="ECO:0000313" key="5">
    <source>
        <dbReference type="Proteomes" id="UP000095087"/>
    </source>
</evidence>
<dbReference type="Gene3D" id="1.10.10.60">
    <property type="entry name" value="Homeodomain-like"/>
    <property type="match status" value="1"/>
</dbReference>
<sequence>MIVDILALDGVFDTGLAALQDTLATASELSADVGGPAIEPRVISLRRNTRTANGHKLSTSLCSDDRQARIIVVPAIGAKTPEGLAQALTHRDIAKAGELLRALKQDGAIVAAACTGTFVLAESGLLDGKIATTSWWLGPFFRSRYPEIVLDDRQMLVVGDGIVTAGAVLAHFDLGLWLVRQASPALAATTARYLMIDPRPSQTGYAIPDHLAHSDPLVERFEQWARDNLDQGFSLQAAEEALGTSRRTLARRLKSVLGKTPLNFVHDLRVERAVHLLRTSSDSVEAIAEKVGYADGVTLRTLLRRRLGRTASQLRNLEA</sequence>
<dbReference type="OrthoDB" id="186587at2"/>
<protein>
    <submittedName>
        <fullName evidence="4">HTH-type transcriptional regulator CdhR</fullName>
    </submittedName>
</protein>
<dbReference type="InterPro" id="IPR018060">
    <property type="entry name" value="HTH_AraC"/>
</dbReference>
<dbReference type="Pfam" id="PF12833">
    <property type="entry name" value="HTH_18"/>
    <property type="match status" value="1"/>
</dbReference>
<accession>A0A1E2RWJ5</accession>
<reference evidence="4 5" key="1">
    <citation type="submission" date="2016-07" db="EMBL/GenBank/DDBJ databases">
        <title>Draft genome sequence of Methyloligella halotolerans C2T (VKM B-2706T=CCUG 61687T=DSM 25045T), a halotolerant polyhydroxybutyrate accumulating methylotroph.</title>
        <authorList>
            <person name="Vasilenko O.V."/>
            <person name="Doronina N.V."/>
            <person name="Poroshina M.N."/>
            <person name="Tarlachkov S.V."/>
            <person name="Trotsenko Y.A."/>
        </authorList>
    </citation>
    <scope>NUCLEOTIDE SEQUENCE [LARGE SCALE GENOMIC DNA]</scope>
    <source>
        <strain evidence="4 5">VKM B-2706</strain>
    </source>
</reference>
<dbReference type="STRING" id="1177755.A7A08_02628"/>
<dbReference type="AlphaFoldDB" id="A0A1E2RWJ5"/>
<dbReference type="PANTHER" id="PTHR43130">
    <property type="entry name" value="ARAC-FAMILY TRANSCRIPTIONAL REGULATOR"/>
    <property type="match status" value="1"/>
</dbReference>
<dbReference type="EMBL" id="MASI01000007">
    <property type="protein sequence ID" value="ODA66505.1"/>
    <property type="molecule type" value="Genomic_DNA"/>
</dbReference>
<dbReference type="InterPro" id="IPR002818">
    <property type="entry name" value="DJ-1/PfpI"/>
</dbReference>
<keyword evidence="1" id="KW-0805">Transcription regulation</keyword>
<evidence type="ECO:0000259" key="3">
    <source>
        <dbReference type="PROSITE" id="PS01124"/>
    </source>
</evidence>
<organism evidence="4 5">
    <name type="scientific">Methyloligella halotolerans</name>
    <dbReference type="NCBI Taxonomy" id="1177755"/>
    <lineage>
        <taxon>Bacteria</taxon>
        <taxon>Pseudomonadati</taxon>
        <taxon>Pseudomonadota</taxon>
        <taxon>Alphaproteobacteria</taxon>
        <taxon>Hyphomicrobiales</taxon>
        <taxon>Hyphomicrobiaceae</taxon>
        <taxon>Methyloligella</taxon>
    </lineage>
</organism>
<dbReference type="SUPFAM" id="SSF46689">
    <property type="entry name" value="Homeodomain-like"/>
    <property type="match status" value="1"/>
</dbReference>
<dbReference type="CDD" id="cd03138">
    <property type="entry name" value="GATase1_AraC_2"/>
    <property type="match status" value="1"/>
</dbReference>